<name>A0A617LSD2_SALMO</name>
<keyword evidence="1" id="KW-0812">Transmembrane</keyword>
<evidence type="ECO:0000256" key="1">
    <source>
        <dbReference type="SAM" id="Phobius"/>
    </source>
</evidence>
<feature type="transmembrane region" description="Helical" evidence="1">
    <location>
        <begin position="20"/>
        <end position="43"/>
    </location>
</feature>
<reference evidence="2" key="1">
    <citation type="submission" date="2018-07" db="EMBL/GenBank/DDBJ databases">
        <authorList>
            <consortium name="NARMS: The National Antimicrobial Resistance Monitoring System"/>
        </authorList>
    </citation>
    <scope>NUCLEOTIDE SEQUENCE</scope>
    <source>
        <strain evidence="2">FSIS1500714</strain>
    </source>
</reference>
<dbReference type="AlphaFoldDB" id="A0A617LSD2"/>
<organism evidence="2">
    <name type="scientific">Salmonella montevideo</name>
    <dbReference type="NCBI Taxonomy" id="115981"/>
    <lineage>
        <taxon>Bacteria</taxon>
        <taxon>Pseudomonadati</taxon>
        <taxon>Pseudomonadota</taxon>
        <taxon>Gammaproteobacteria</taxon>
        <taxon>Enterobacterales</taxon>
        <taxon>Enterobacteriaceae</taxon>
        <taxon>Salmonella</taxon>
    </lineage>
</organism>
<evidence type="ECO:0000313" key="2">
    <source>
        <dbReference type="EMBL" id="ECX1555834.1"/>
    </source>
</evidence>
<accession>A0A617LSD2</accession>
<sequence length="85" mass="9767">MAQHDSTNHPGLHMPQAATSWASCLFVVLTPLSCNLVVVLNVVNNFMWFERVAKECKDYQKKEVVWKTRFTLLITHRTGTSYLLT</sequence>
<proteinExistence type="predicted"/>
<gene>
    <name evidence="2" type="ORF">APO85_17130</name>
</gene>
<dbReference type="EMBL" id="AAKYVF010000021">
    <property type="protein sequence ID" value="ECX1555834.1"/>
    <property type="molecule type" value="Genomic_DNA"/>
</dbReference>
<protein>
    <submittedName>
        <fullName evidence="2">Uncharacterized protein</fullName>
    </submittedName>
</protein>
<keyword evidence="1" id="KW-1133">Transmembrane helix</keyword>
<keyword evidence="1" id="KW-0472">Membrane</keyword>
<comment type="caution">
    <text evidence="2">The sequence shown here is derived from an EMBL/GenBank/DDBJ whole genome shotgun (WGS) entry which is preliminary data.</text>
</comment>